<evidence type="ECO:0000313" key="2">
    <source>
        <dbReference type="Proteomes" id="UP000256334"/>
    </source>
</evidence>
<dbReference type="Proteomes" id="UP000256334">
    <property type="component" value="Unassembled WGS sequence"/>
</dbReference>
<dbReference type="AlphaFoldDB" id="A0A3D9DTV1"/>
<accession>A0A3D9DTV1</accession>
<organism evidence="1 2">
    <name type="scientific">Kushneria indalinina DSM 14324</name>
    <dbReference type="NCBI Taxonomy" id="1122140"/>
    <lineage>
        <taxon>Bacteria</taxon>
        <taxon>Pseudomonadati</taxon>
        <taxon>Pseudomonadota</taxon>
        <taxon>Gammaproteobacteria</taxon>
        <taxon>Oceanospirillales</taxon>
        <taxon>Halomonadaceae</taxon>
        <taxon>Kushneria</taxon>
    </lineage>
</organism>
<dbReference type="EMBL" id="QRDJ01000008">
    <property type="protein sequence ID" value="REC94152.1"/>
    <property type="molecule type" value="Genomic_DNA"/>
</dbReference>
<reference evidence="1 2" key="1">
    <citation type="submission" date="2018-07" db="EMBL/GenBank/DDBJ databases">
        <title>Genomic Encyclopedia of Type Strains, Phase IV (KMG-IV): sequencing the most valuable type-strain genomes for metagenomic binning, comparative biology and taxonomic classification.</title>
        <authorList>
            <person name="Goeker M."/>
        </authorList>
    </citation>
    <scope>NUCLEOTIDE SEQUENCE [LARGE SCALE GENOMIC DNA]</scope>
    <source>
        <strain evidence="1 2">DSM 14324</strain>
    </source>
</reference>
<gene>
    <name evidence="1" type="ORF">C8D72_2520</name>
</gene>
<dbReference type="OrthoDB" id="7871279at2"/>
<name>A0A3D9DTV1_9GAMM</name>
<evidence type="ECO:0000313" key="1">
    <source>
        <dbReference type="EMBL" id="REC94152.1"/>
    </source>
</evidence>
<proteinExistence type="predicted"/>
<keyword evidence="2" id="KW-1185">Reference proteome</keyword>
<sequence length="73" mass="8726">MSFNYLVRKQNGRWLVCDDRDQIIKRFYTKRTAVQWAEKRALASHGSVKVCKTDGRQDYIFNQQQTERVSSRL</sequence>
<comment type="caution">
    <text evidence="1">The sequence shown here is derived from an EMBL/GenBank/DDBJ whole genome shotgun (WGS) entry which is preliminary data.</text>
</comment>
<evidence type="ECO:0008006" key="3">
    <source>
        <dbReference type="Google" id="ProtNLM"/>
    </source>
</evidence>
<dbReference type="RefSeq" id="WP_115854750.1">
    <property type="nucleotide sequence ID" value="NZ_QRDJ01000008.1"/>
</dbReference>
<protein>
    <recommendedName>
        <fullName evidence="3">DUF2188 family protein</fullName>
    </recommendedName>
</protein>